<evidence type="ECO:0000313" key="2">
    <source>
        <dbReference type="Proteomes" id="UP001234297"/>
    </source>
</evidence>
<comment type="caution">
    <text evidence="1">The sequence shown here is derived from an EMBL/GenBank/DDBJ whole genome shotgun (WGS) entry which is preliminary data.</text>
</comment>
<sequence length="334" mass="37846">MTIKRQHMASQLNAYEMASRSRPSSPRYKLPAPSRRLWLILSLSLVLLLLVSIDACGSVFRRANSLGRRCSPPVADSDKAGAGLKVAIVSFSEESRRGSRRRSFQGLMEMVRGNKKAYADKKGYHFVDASNMIDKRRPASWSKIIAVKALLPYYDWVFWNDAVSFCSDPKLCVTDTLVTNSTISLENILQAVTGTTDFNSSPDLVLTEDFTGVNAGLFFVRRSKWSVDFLNTWWNQTAFVRFGSSKSGDNDALKHLIKQLPPDELRNHVRIPPMQCIFNSYPWIPTWKTALRLFSSPSTIWNGAYSYGDFMVHLAGLDEKTRWAAEILRELEED</sequence>
<name>A0ACC2MBH0_PERAE</name>
<gene>
    <name evidence="1" type="ORF">MRB53_004701</name>
</gene>
<protein>
    <submittedName>
        <fullName evidence="1">Uncharacterized protein</fullName>
    </submittedName>
</protein>
<dbReference type="Proteomes" id="UP001234297">
    <property type="component" value="Chromosome 2"/>
</dbReference>
<keyword evidence="2" id="KW-1185">Reference proteome</keyword>
<dbReference type="EMBL" id="CM056810">
    <property type="protein sequence ID" value="KAJ8642953.1"/>
    <property type="molecule type" value="Genomic_DNA"/>
</dbReference>
<organism evidence="1 2">
    <name type="scientific">Persea americana</name>
    <name type="common">Avocado</name>
    <dbReference type="NCBI Taxonomy" id="3435"/>
    <lineage>
        <taxon>Eukaryota</taxon>
        <taxon>Viridiplantae</taxon>
        <taxon>Streptophyta</taxon>
        <taxon>Embryophyta</taxon>
        <taxon>Tracheophyta</taxon>
        <taxon>Spermatophyta</taxon>
        <taxon>Magnoliopsida</taxon>
        <taxon>Magnoliidae</taxon>
        <taxon>Laurales</taxon>
        <taxon>Lauraceae</taxon>
        <taxon>Persea</taxon>
    </lineage>
</organism>
<reference evidence="1 2" key="1">
    <citation type="journal article" date="2022" name="Hortic Res">
        <title>A haplotype resolved chromosomal level avocado genome allows analysis of novel avocado genes.</title>
        <authorList>
            <person name="Nath O."/>
            <person name="Fletcher S.J."/>
            <person name="Hayward A."/>
            <person name="Shaw L.M."/>
            <person name="Masouleh A.K."/>
            <person name="Furtado A."/>
            <person name="Henry R.J."/>
            <person name="Mitter N."/>
        </authorList>
    </citation>
    <scope>NUCLEOTIDE SEQUENCE [LARGE SCALE GENOMIC DNA]</scope>
    <source>
        <strain evidence="2">cv. Hass</strain>
    </source>
</reference>
<evidence type="ECO:0000313" key="1">
    <source>
        <dbReference type="EMBL" id="KAJ8642953.1"/>
    </source>
</evidence>
<proteinExistence type="predicted"/>
<accession>A0ACC2MBH0</accession>